<dbReference type="STRING" id="320771.Cflav_PD1069"/>
<evidence type="ECO:0000313" key="4">
    <source>
        <dbReference type="EMBL" id="EEF58446.1"/>
    </source>
</evidence>
<feature type="domain" description="Ice-binding protein C-terminal" evidence="3">
    <location>
        <begin position="248"/>
        <end position="272"/>
    </location>
</feature>
<dbReference type="Proteomes" id="UP000003688">
    <property type="component" value="Unassembled WGS sequence"/>
</dbReference>
<sequence precursor="true">MNINPTLKQVLPAAVGAFMLAVANSAQAQFTYANRDMIAVFRQTGSPDMVVNLGQASIYYDLGTTAPGSTITINNYSPAQFSAAFSSGAVGVNWAVMSGVPVGNGDATRPARTVWITAPRLDLNTQTSPYQRDTGSTQVSWLSTIRGVAGAGSTAGAAAWGAGTPADPISNSPTVAIIPSSDPSSYTQIAGTAGNLNGTFGQGSIENGSVTSFTDERSDLYEVRPGTGDAIYLGFFDLNGQGALTFTAVPEPSVYALIGVGFLSLFFFRQRRSISRTNAKQPELINQ</sequence>
<evidence type="ECO:0000256" key="2">
    <source>
        <dbReference type="SAM" id="SignalP"/>
    </source>
</evidence>
<evidence type="ECO:0000256" key="1">
    <source>
        <dbReference type="SAM" id="Phobius"/>
    </source>
</evidence>
<keyword evidence="5" id="KW-1185">Reference proteome</keyword>
<dbReference type="AlphaFoldDB" id="B9XNY0"/>
<protein>
    <recommendedName>
        <fullName evidence="3">Ice-binding protein C-terminal domain-containing protein</fullName>
    </recommendedName>
</protein>
<reference evidence="4 5" key="1">
    <citation type="journal article" date="2011" name="J. Bacteriol.">
        <title>Genome sequence of 'Pedosphaera parvula' Ellin514, an aerobic Verrucomicrobial isolate from pasture soil.</title>
        <authorList>
            <person name="Kant R."/>
            <person name="van Passel M.W."/>
            <person name="Sangwan P."/>
            <person name="Palva A."/>
            <person name="Lucas S."/>
            <person name="Copeland A."/>
            <person name="Lapidus A."/>
            <person name="Glavina Del Rio T."/>
            <person name="Dalin E."/>
            <person name="Tice H."/>
            <person name="Bruce D."/>
            <person name="Goodwin L."/>
            <person name="Pitluck S."/>
            <person name="Chertkov O."/>
            <person name="Larimer F.W."/>
            <person name="Land M.L."/>
            <person name="Hauser L."/>
            <person name="Brettin T.S."/>
            <person name="Detter J.C."/>
            <person name="Han S."/>
            <person name="de Vos W.M."/>
            <person name="Janssen P.H."/>
            <person name="Smidt H."/>
        </authorList>
    </citation>
    <scope>NUCLEOTIDE SEQUENCE [LARGE SCALE GENOMIC DNA]</scope>
    <source>
        <strain evidence="4 5">Ellin514</strain>
    </source>
</reference>
<dbReference type="NCBIfam" id="TIGR02595">
    <property type="entry name" value="PEP_CTERM"/>
    <property type="match status" value="1"/>
</dbReference>
<evidence type="ECO:0000259" key="3">
    <source>
        <dbReference type="Pfam" id="PF07589"/>
    </source>
</evidence>
<feature type="signal peptide" evidence="2">
    <location>
        <begin position="1"/>
        <end position="28"/>
    </location>
</feature>
<evidence type="ECO:0000313" key="5">
    <source>
        <dbReference type="Proteomes" id="UP000003688"/>
    </source>
</evidence>
<gene>
    <name evidence="4" type="ORF">Cflav_PD1069</name>
</gene>
<comment type="caution">
    <text evidence="4">The sequence shown here is derived from an EMBL/GenBank/DDBJ whole genome shotgun (WGS) entry which is preliminary data.</text>
</comment>
<dbReference type="RefSeq" id="WP_007417516.1">
    <property type="nucleotide sequence ID" value="NZ_ABOX02000043.1"/>
</dbReference>
<accession>B9XNY0</accession>
<name>B9XNY0_PEDPL</name>
<keyword evidence="1" id="KW-1133">Transmembrane helix</keyword>
<dbReference type="EMBL" id="ABOX02000043">
    <property type="protein sequence ID" value="EEF58446.1"/>
    <property type="molecule type" value="Genomic_DNA"/>
</dbReference>
<dbReference type="InterPro" id="IPR013424">
    <property type="entry name" value="Ice-binding_C"/>
</dbReference>
<keyword evidence="1" id="KW-0812">Transmembrane</keyword>
<keyword evidence="2" id="KW-0732">Signal</keyword>
<dbReference type="Pfam" id="PF07589">
    <property type="entry name" value="PEP-CTERM"/>
    <property type="match status" value="1"/>
</dbReference>
<organism evidence="4 5">
    <name type="scientific">Pedosphaera parvula (strain Ellin514)</name>
    <dbReference type="NCBI Taxonomy" id="320771"/>
    <lineage>
        <taxon>Bacteria</taxon>
        <taxon>Pseudomonadati</taxon>
        <taxon>Verrucomicrobiota</taxon>
        <taxon>Pedosphaerae</taxon>
        <taxon>Pedosphaerales</taxon>
        <taxon>Pedosphaeraceae</taxon>
        <taxon>Pedosphaera</taxon>
    </lineage>
</organism>
<keyword evidence="1" id="KW-0472">Membrane</keyword>
<feature type="chain" id="PRO_5002893337" description="Ice-binding protein C-terminal domain-containing protein" evidence="2">
    <location>
        <begin position="29"/>
        <end position="287"/>
    </location>
</feature>
<proteinExistence type="predicted"/>
<feature type="transmembrane region" description="Helical" evidence="1">
    <location>
        <begin position="252"/>
        <end position="268"/>
    </location>
</feature>